<dbReference type="GO" id="GO:0017004">
    <property type="term" value="P:cytochrome complex assembly"/>
    <property type="evidence" value="ECO:0007669"/>
    <property type="project" value="UniProtKB-KW"/>
</dbReference>
<keyword evidence="1" id="KW-0677">Repeat</keyword>
<dbReference type="SUPFAM" id="SSF48452">
    <property type="entry name" value="TPR-like"/>
    <property type="match status" value="1"/>
</dbReference>
<organism evidence="8 9">
    <name type="scientific">Thermomonas aquatica</name>
    <dbReference type="NCBI Taxonomy" id="2202149"/>
    <lineage>
        <taxon>Bacteria</taxon>
        <taxon>Pseudomonadati</taxon>
        <taxon>Pseudomonadota</taxon>
        <taxon>Gammaproteobacteria</taxon>
        <taxon>Lysobacterales</taxon>
        <taxon>Lysobacteraceae</taxon>
        <taxon>Thermomonas</taxon>
    </lineage>
</organism>
<keyword evidence="5" id="KW-0812">Transmembrane</keyword>
<dbReference type="AlphaFoldDB" id="A0A5B7ZQV2"/>
<dbReference type="InterPro" id="IPR011990">
    <property type="entry name" value="TPR-like_helical_dom_sf"/>
</dbReference>
<gene>
    <name evidence="8" type="ORF">FHQ07_01670</name>
</gene>
<evidence type="ECO:0000256" key="5">
    <source>
        <dbReference type="SAM" id="Phobius"/>
    </source>
</evidence>
<dbReference type="OrthoDB" id="9776053at2"/>
<dbReference type="InterPro" id="IPR056412">
    <property type="entry name" value="Ig_CycH"/>
</dbReference>
<dbReference type="RefSeq" id="WP_139715050.1">
    <property type="nucleotide sequence ID" value="NZ_CP040871.1"/>
</dbReference>
<feature type="transmembrane region" description="Helical" evidence="5">
    <location>
        <begin position="27"/>
        <end position="46"/>
    </location>
</feature>
<evidence type="ECO:0000256" key="2">
    <source>
        <dbReference type="ARBA" id="ARBA00022748"/>
    </source>
</evidence>
<dbReference type="PANTHER" id="PTHR47870">
    <property type="entry name" value="CYTOCHROME C-TYPE BIOGENESIS PROTEIN CCMH"/>
    <property type="match status" value="1"/>
</dbReference>
<keyword evidence="5" id="KW-0472">Membrane</keyword>
<keyword evidence="9" id="KW-1185">Reference proteome</keyword>
<dbReference type="InterPro" id="IPR051263">
    <property type="entry name" value="C-type_cytochrome_biogenesis"/>
</dbReference>
<dbReference type="Gene3D" id="1.25.40.10">
    <property type="entry name" value="Tetratricopeptide repeat domain"/>
    <property type="match status" value="1"/>
</dbReference>
<accession>A0A5B7ZQV2</accession>
<sequence>MTVFLVLAAVLTLAVLAVLLRPLWRDARGVSLGIGVVVLASTALLYRIVGTPPALDAANLKAPDTLGDAIAQLEAELQRHPEQAEGWRLLGQALQRENQPAKARDAYAKAAKLAPDDAAIATEAAQARALADDKRLFDAEAVALLQRALKSEPDNQRARWFLGIAQRQAGDNAAAAATWEPLLAQVDAATAASLRKEIDHARTAAGMEPLPETAPVVANANALQVRVALDPDFAARVRLRGDASVFVIARAPDGPPMPVAAEKRSVSELPFTAVLDDGDSPMPTRKLSQLREVELVARLSTSGDAMKRDGDIESRPVRVSLPAKAPVELVIGAE</sequence>
<evidence type="ECO:0000256" key="1">
    <source>
        <dbReference type="ARBA" id="ARBA00022737"/>
    </source>
</evidence>
<protein>
    <submittedName>
        <fullName evidence="8">Tetratricopeptide repeat protein</fullName>
    </submittedName>
</protein>
<dbReference type="Pfam" id="PF23892">
    <property type="entry name" value="Ig_CycH"/>
    <property type="match status" value="1"/>
</dbReference>
<dbReference type="InterPro" id="IPR056413">
    <property type="entry name" value="TPR_CcmH_CycH"/>
</dbReference>
<name>A0A5B7ZQV2_9GAMM</name>
<evidence type="ECO:0000256" key="4">
    <source>
        <dbReference type="PROSITE-ProRule" id="PRU00339"/>
    </source>
</evidence>
<proteinExistence type="predicted"/>
<feature type="domain" description="Cytochrome c-type biogenesis protein H Ig-like" evidence="6">
    <location>
        <begin position="223"/>
        <end position="331"/>
    </location>
</feature>
<dbReference type="PANTHER" id="PTHR47870:SF1">
    <property type="entry name" value="CYTOCHROME C-TYPE BIOGENESIS PROTEIN CCMH"/>
    <property type="match status" value="1"/>
</dbReference>
<feature type="repeat" description="TPR" evidence="4">
    <location>
        <begin position="84"/>
        <end position="117"/>
    </location>
</feature>
<keyword evidence="3 4" id="KW-0802">TPR repeat</keyword>
<dbReference type="Pfam" id="PF23914">
    <property type="entry name" value="TPR_CcmH_CycH"/>
    <property type="match status" value="1"/>
</dbReference>
<evidence type="ECO:0000256" key="3">
    <source>
        <dbReference type="ARBA" id="ARBA00022803"/>
    </source>
</evidence>
<evidence type="ECO:0000259" key="7">
    <source>
        <dbReference type="Pfam" id="PF23914"/>
    </source>
</evidence>
<dbReference type="KEGG" id="thes:FHQ07_01670"/>
<evidence type="ECO:0000313" key="8">
    <source>
        <dbReference type="EMBL" id="QDA56122.1"/>
    </source>
</evidence>
<evidence type="ECO:0000259" key="6">
    <source>
        <dbReference type="Pfam" id="PF23892"/>
    </source>
</evidence>
<evidence type="ECO:0000313" key="9">
    <source>
        <dbReference type="Proteomes" id="UP000308149"/>
    </source>
</evidence>
<keyword evidence="2" id="KW-0201">Cytochrome c-type biogenesis</keyword>
<feature type="domain" description="Cytochrome c-type biogenesis protein H TPR" evidence="7">
    <location>
        <begin position="73"/>
        <end position="188"/>
    </location>
</feature>
<dbReference type="SMART" id="SM00028">
    <property type="entry name" value="TPR"/>
    <property type="match status" value="1"/>
</dbReference>
<dbReference type="EMBL" id="CP040871">
    <property type="protein sequence ID" value="QDA56122.1"/>
    <property type="molecule type" value="Genomic_DNA"/>
</dbReference>
<dbReference type="Proteomes" id="UP000308149">
    <property type="component" value="Chromosome"/>
</dbReference>
<dbReference type="PROSITE" id="PS50005">
    <property type="entry name" value="TPR"/>
    <property type="match status" value="1"/>
</dbReference>
<keyword evidence="5" id="KW-1133">Transmembrane helix</keyword>
<dbReference type="InterPro" id="IPR019734">
    <property type="entry name" value="TPR_rpt"/>
</dbReference>
<reference evidence="8 9" key="1">
    <citation type="submission" date="2019-06" db="EMBL/GenBank/DDBJ databases">
        <title>Thermomonas aquatica sp. nov., isolated from an industrial wastewater treatment plant.</title>
        <authorList>
            <person name="Jeon J.H."/>
            <person name="Park D.-S."/>
        </authorList>
    </citation>
    <scope>NUCLEOTIDE SEQUENCE [LARGE SCALE GENOMIC DNA]</scope>
    <source>
        <strain evidence="8 9">SY21</strain>
    </source>
</reference>